<evidence type="ECO:0000313" key="2">
    <source>
        <dbReference type="Proteomes" id="UP000829194"/>
    </source>
</evidence>
<reference evidence="1 2" key="1">
    <citation type="submission" date="2022-03" db="EMBL/GenBank/DDBJ databases">
        <title>Complete genome sequence of Lysobacter capsici VKM B-2533 and Lysobacter gummosus 10.1.1, promising sources of lytic agents.</title>
        <authorList>
            <person name="Tarlachkov S.V."/>
            <person name="Kudryakova I.V."/>
            <person name="Afoshin A.S."/>
            <person name="Leontyevskaya E.A."/>
            <person name="Leontyevskaya N.V."/>
        </authorList>
    </citation>
    <scope>NUCLEOTIDE SEQUENCE [LARGE SCALE GENOMIC DNA]</scope>
    <source>
        <strain evidence="1 2">10.1.1</strain>
    </source>
</reference>
<proteinExistence type="predicted"/>
<keyword evidence="2" id="KW-1185">Reference proteome</keyword>
<accession>A0ABY3XIH3</accession>
<name>A0ABY3XIH3_9GAMM</name>
<protein>
    <submittedName>
        <fullName evidence="1">Uncharacterized protein</fullName>
    </submittedName>
</protein>
<gene>
    <name evidence="1" type="ORF">MOV92_09520</name>
</gene>
<evidence type="ECO:0000313" key="1">
    <source>
        <dbReference type="EMBL" id="UNP31454.1"/>
    </source>
</evidence>
<dbReference type="EMBL" id="CP093547">
    <property type="protein sequence ID" value="UNP31454.1"/>
    <property type="molecule type" value="Genomic_DNA"/>
</dbReference>
<dbReference type="RefSeq" id="WP_237049861.1">
    <property type="nucleotide sequence ID" value="NZ_CP011131.1"/>
</dbReference>
<dbReference type="Proteomes" id="UP000829194">
    <property type="component" value="Chromosome"/>
</dbReference>
<sequence length="118" mass="13087">MSKLPPPPVPSVLREILKDYPEHIERLQELLAEFVEPKSRLQPYDEAVWTLEDAMSGFLGDANKELKAAEASGDAVAIEKAAAKAKVMSRARSGNIGLGGRSLQELWEYFQANKEAFE</sequence>
<organism evidence="1 2">
    <name type="scientific">Lysobacter gummosus</name>
    <dbReference type="NCBI Taxonomy" id="262324"/>
    <lineage>
        <taxon>Bacteria</taxon>
        <taxon>Pseudomonadati</taxon>
        <taxon>Pseudomonadota</taxon>
        <taxon>Gammaproteobacteria</taxon>
        <taxon>Lysobacterales</taxon>
        <taxon>Lysobacteraceae</taxon>
        <taxon>Lysobacter</taxon>
    </lineage>
</organism>